<dbReference type="GO" id="GO:0000387">
    <property type="term" value="P:spliceosomal snRNP assembly"/>
    <property type="evidence" value="ECO:0007669"/>
    <property type="project" value="TreeGrafter"/>
</dbReference>
<accession>A0AAQ6IIR3</accession>
<dbReference type="GeneTree" id="ENSGT00390000004832"/>
<keyword evidence="4" id="KW-1185">Reference proteome</keyword>
<feature type="region of interest" description="Disordered" evidence="1">
    <location>
        <begin position="1"/>
        <end position="64"/>
    </location>
</feature>
<organism evidence="3 4">
    <name type="scientific">Anabas testudineus</name>
    <name type="common">Climbing perch</name>
    <name type="synonym">Anthias testudineus</name>
    <dbReference type="NCBI Taxonomy" id="64144"/>
    <lineage>
        <taxon>Eukaryota</taxon>
        <taxon>Metazoa</taxon>
        <taxon>Chordata</taxon>
        <taxon>Craniata</taxon>
        <taxon>Vertebrata</taxon>
        <taxon>Euteleostomi</taxon>
        <taxon>Actinopterygii</taxon>
        <taxon>Neopterygii</taxon>
        <taxon>Teleostei</taxon>
        <taxon>Neoteleostei</taxon>
        <taxon>Acanthomorphata</taxon>
        <taxon>Anabantaria</taxon>
        <taxon>Anabantiformes</taxon>
        <taxon>Anabantoidei</taxon>
        <taxon>Anabantidae</taxon>
        <taxon>Anabas</taxon>
    </lineage>
</organism>
<dbReference type="GO" id="GO:0015030">
    <property type="term" value="C:Cajal body"/>
    <property type="evidence" value="ECO:0007669"/>
    <property type="project" value="TreeGrafter"/>
</dbReference>
<evidence type="ECO:0000313" key="3">
    <source>
        <dbReference type="Ensembl" id="ENSATEP00000077265.1"/>
    </source>
</evidence>
<evidence type="ECO:0000259" key="2">
    <source>
        <dbReference type="Pfam" id="PF23086"/>
    </source>
</evidence>
<feature type="compositionally biased region" description="Polar residues" evidence="1">
    <location>
        <begin position="23"/>
        <end position="60"/>
    </location>
</feature>
<dbReference type="InterPro" id="IPR056398">
    <property type="entry name" value="Tudor_Coilin"/>
</dbReference>
<sequence>MTGPGERERGRGTGVNRGHSGSFKFSNSEAKEPSYQTDSLTNTSVVFQNGAESTPKQDYSSMPLLAAPPQVGQKIAFKLLELTENYTPEVSEYKVCVIIAFSPAEPGKFDLVYQNPDGSERVEYAVSRGVTERWDSLLEPRLII</sequence>
<proteinExistence type="predicted"/>
<reference evidence="3" key="2">
    <citation type="submission" date="2025-08" db="UniProtKB">
        <authorList>
            <consortium name="Ensembl"/>
        </authorList>
    </citation>
    <scope>IDENTIFICATION</scope>
</reference>
<protein>
    <recommendedName>
        <fullName evidence="2">Coilin tudor domain-containing protein</fullName>
    </recommendedName>
</protein>
<feature type="compositionally biased region" description="Basic and acidic residues" evidence="1">
    <location>
        <begin position="1"/>
        <end position="11"/>
    </location>
</feature>
<reference evidence="3 4" key="1">
    <citation type="submission" date="2021-04" db="EMBL/GenBank/DDBJ databases">
        <authorList>
            <consortium name="Wellcome Sanger Institute Data Sharing"/>
        </authorList>
    </citation>
    <scope>NUCLEOTIDE SEQUENCE [LARGE SCALE GENOMIC DNA]</scope>
</reference>
<name>A0AAQ6IIR3_ANATE</name>
<feature type="domain" description="Coilin tudor" evidence="2">
    <location>
        <begin position="56"/>
        <end position="103"/>
    </location>
</feature>
<dbReference type="InterPro" id="IPR024822">
    <property type="entry name" value="Coilin"/>
</dbReference>
<dbReference type="PANTHER" id="PTHR15197:SF0">
    <property type="entry name" value="COILIN"/>
    <property type="match status" value="1"/>
</dbReference>
<dbReference type="Proteomes" id="UP000265040">
    <property type="component" value="Chromosome 8"/>
</dbReference>
<evidence type="ECO:0000313" key="4">
    <source>
        <dbReference type="Proteomes" id="UP000265040"/>
    </source>
</evidence>
<reference evidence="3" key="3">
    <citation type="submission" date="2025-09" db="UniProtKB">
        <authorList>
            <consortium name="Ensembl"/>
        </authorList>
    </citation>
    <scope>IDENTIFICATION</scope>
</reference>
<dbReference type="GO" id="GO:0030619">
    <property type="term" value="F:U1 snRNA binding"/>
    <property type="evidence" value="ECO:0007669"/>
    <property type="project" value="TreeGrafter"/>
</dbReference>
<dbReference type="Ensembl" id="ENSATET00000080794.1">
    <property type="protein sequence ID" value="ENSATEP00000077265.1"/>
    <property type="gene ID" value="ENSATEG00000031812.1"/>
</dbReference>
<dbReference type="GO" id="GO:0030620">
    <property type="term" value="F:U2 snRNA binding"/>
    <property type="evidence" value="ECO:0007669"/>
    <property type="project" value="TreeGrafter"/>
</dbReference>
<dbReference type="Pfam" id="PF23086">
    <property type="entry name" value="Tudor_Coilin"/>
    <property type="match status" value="1"/>
</dbReference>
<dbReference type="PANTHER" id="PTHR15197">
    <property type="entry name" value="COILIN P80"/>
    <property type="match status" value="1"/>
</dbReference>
<dbReference type="AlphaFoldDB" id="A0AAQ6IIR3"/>
<evidence type="ECO:0000256" key="1">
    <source>
        <dbReference type="SAM" id="MobiDB-lite"/>
    </source>
</evidence>